<dbReference type="InterPro" id="IPR036754">
    <property type="entry name" value="YbaK/aa-tRNA-synt-asso_dom_sf"/>
</dbReference>
<dbReference type="AlphaFoldDB" id="A0A1T4N7P9"/>
<dbReference type="CDD" id="cd00779">
    <property type="entry name" value="ProRS_core_prok"/>
    <property type="match status" value="1"/>
</dbReference>
<evidence type="ECO:0000259" key="11">
    <source>
        <dbReference type="PROSITE" id="PS50862"/>
    </source>
</evidence>
<dbReference type="Proteomes" id="UP000190328">
    <property type="component" value="Unassembled WGS sequence"/>
</dbReference>
<dbReference type="InterPro" id="IPR036621">
    <property type="entry name" value="Anticodon-bd_dom_sf"/>
</dbReference>
<dbReference type="InterPro" id="IPR006195">
    <property type="entry name" value="aa-tRNA-synth_II"/>
</dbReference>
<dbReference type="Gene3D" id="3.90.960.10">
    <property type="entry name" value="YbaK/aminoacyl-tRNA synthetase-associated domain"/>
    <property type="match status" value="1"/>
</dbReference>
<dbReference type="FunFam" id="3.40.50.800:FF:000011">
    <property type="entry name" value="Proline--tRNA ligase"/>
    <property type="match status" value="1"/>
</dbReference>
<dbReference type="Pfam" id="PF03129">
    <property type="entry name" value="HGTP_anticodon"/>
    <property type="match status" value="1"/>
</dbReference>
<dbReference type="EC" id="6.1.1.15" evidence="10"/>
<comment type="function">
    <text evidence="10">Catalyzes the attachment of proline to tRNA(Pro) in a two-step reaction: proline is first activated by ATP to form Pro-AMP and then transferred to the acceptor end of tRNA(Pro). As ProRS can inadvertently accommodate and process non-cognate amino acids such as alanine and cysteine, to avoid such errors it has two additional distinct editing activities against alanine. One activity is designated as 'pretransfer' editing and involves the tRNA(Pro)-independent hydrolysis of activated Ala-AMP. The other activity is designated 'posttransfer' editing and involves deacylation of mischarged Ala-tRNA(Pro). The misacylated Cys-tRNA(Pro) is not edited by ProRS.</text>
</comment>
<comment type="domain">
    <text evidence="10">Consists of three domains: the N-terminal catalytic domain, the editing domain and the C-terminal anticodon-binding domain.</text>
</comment>
<keyword evidence="8 10" id="KW-0030">Aminoacyl-tRNA synthetase</keyword>
<accession>A0A1T4N7P9</accession>
<dbReference type="NCBIfam" id="TIGR00409">
    <property type="entry name" value="proS_fam_II"/>
    <property type="match status" value="1"/>
</dbReference>
<dbReference type="Gene3D" id="3.30.930.10">
    <property type="entry name" value="Bira Bifunctional Protein, Domain 2"/>
    <property type="match status" value="2"/>
</dbReference>
<dbReference type="GO" id="GO:0006433">
    <property type="term" value="P:prolyl-tRNA aminoacylation"/>
    <property type="evidence" value="ECO:0007669"/>
    <property type="project" value="UniProtKB-UniRule"/>
</dbReference>
<dbReference type="PANTHER" id="PTHR42753">
    <property type="entry name" value="MITOCHONDRIAL RIBOSOME PROTEIN L39/PROLYL-TRNA LIGASE FAMILY MEMBER"/>
    <property type="match status" value="1"/>
</dbReference>
<comment type="catalytic activity">
    <reaction evidence="9 10">
        <text>tRNA(Pro) + L-proline + ATP = L-prolyl-tRNA(Pro) + AMP + diphosphate</text>
        <dbReference type="Rhea" id="RHEA:14305"/>
        <dbReference type="Rhea" id="RHEA-COMP:9700"/>
        <dbReference type="Rhea" id="RHEA-COMP:9702"/>
        <dbReference type="ChEBI" id="CHEBI:30616"/>
        <dbReference type="ChEBI" id="CHEBI:33019"/>
        <dbReference type="ChEBI" id="CHEBI:60039"/>
        <dbReference type="ChEBI" id="CHEBI:78442"/>
        <dbReference type="ChEBI" id="CHEBI:78532"/>
        <dbReference type="ChEBI" id="CHEBI:456215"/>
        <dbReference type="EC" id="6.1.1.15"/>
    </reaction>
</comment>
<dbReference type="Gene3D" id="3.40.50.800">
    <property type="entry name" value="Anticodon-binding domain"/>
    <property type="match status" value="1"/>
</dbReference>
<feature type="domain" description="Aminoacyl-transfer RNA synthetases class-II family profile" evidence="11">
    <location>
        <begin position="48"/>
        <end position="465"/>
    </location>
</feature>
<dbReference type="OrthoDB" id="9809052at2"/>
<evidence type="ECO:0000313" key="13">
    <source>
        <dbReference type="Proteomes" id="UP000190328"/>
    </source>
</evidence>
<dbReference type="GO" id="GO:0005829">
    <property type="term" value="C:cytosol"/>
    <property type="evidence" value="ECO:0007669"/>
    <property type="project" value="TreeGrafter"/>
</dbReference>
<dbReference type="SUPFAM" id="SSF55681">
    <property type="entry name" value="Class II aaRS and biotin synthetases"/>
    <property type="match status" value="1"/>
</dbReference>
<dbReference type="CDD" id="cd04334">
    <property type="entry name" value="ProRS-INS"/>
    <property type="match status" value="1"/>
</dbReference>
<dbReference type="FunFam" id="3.30.930.10:FF:000062">
    <property type="entry name" value="Proline--tRNA ligase"/>
    <property type="match status" value="1"/>
</dbReference>
<dbReference type="InterPro" id="IPR004154">
    <property type="entry name" value="Anticodon-bd"/>
</dbReference>
<sequence length="569" mass="63990">MKQSKMFIPTLREVPNDAQALSHQLLLRAGYVRQVSAGIYSYLPLANRVIEKVKGIMREELEKIDAVEMLMPALLTADLWRESGRYDTYGDDLYKLKNREQSDFILGPTHEETFTQLIRDEIKSYKRLPLNLYQIQPKYRDEKRPRFGLLRVREFIMKDAYSFHANQESLDECYREYETAYSKIFERCGLTFRAIIGDAGAMGGSDSKEFMALADVGEDTIVYSTTSDYAANLEMATSLYQPNKVVETALSLEKVSTPNAKSIEEVSNFLNVPAEKIIKSVLFIADETPVLALVRGDHEVNDVKLKNYLGADFLEEASEADVKRYFGAAFGSIGPVGLSEEVRVVADLYVNDMNNAVTGANEDDFHYLNVNVKRDFTPRDVVDIRNVQEGEISPDGQGTLAFARGIEIGHIFKLGTRYSESMNARVLDENGREIPVIMGCYGLGVSRLLSAIVEQHGSESGISWPKEIAPFDVHIVPMNLKKEEQAQLTDEIYKTLSENGFEVLVDDRNERAGVKFADSDLIGLPLRVTIGKKAEEGIVEVKILKTGEMLEVKKEELVSTLRILLERVG</sequence>
<dbReference type="GO" id="GO:0140096">
    <property type="term" value="F:catalytic activity, acting on a protein"/>
    <property type="evidence" value="ECO:0007669"/>
    <property type="project" value="UniProtKB-ARBA"/>
</dbReference>
<dbReference type="FunFam" id="3.30.930.10:FF:000066">
    <property type="entry name" value="Proline--tRNA ligase"/>
    <property type="match status" value="1"/>
</dbReference>
<dbReference type="InterPro" id="IPR002314">
    <property type="entry name" value="aa-tRNA-synt_IIb"/>
</dbReference>
<dbReference type="Pfam" id="PF04073">
    <property type="entry name" value="tRNA_edit"/>
    <property type="match status" value="1"/>
</dbReference>
<dbReference type="STRING" id="263852.SAMN02745116_01334"/>
<dbReference type="InterPro" id="IPR002316">
    <property type="entry name" value="Pro-tRNA-ligase_IIa"/>
</dbReference>
<gene>
    <name evidence="10" type="primary">proS</name>
    <name evidence="12" type="ORF">SAMN02745116_01334</name>
</gene>
<proteinExistence type="inferred from homology"/>
<evidence type="ECO:0000256" key="5">
    <source>
        <dbReference type="ARBA" id="ARBA00022741"/>
    </source>
</evidence>
<keyword evidence="6 10" id="KW-0067">ATP-binding</keyword>
<reference evidence="12 13" key="1">
    <citation type="submission" date="2017-02" db="EMBL/GenBank/DDBJ databases">
        <authorList>
            <person name="Peterson S.W."/>
        </authorList>
    </citation>
    <scope>NUCLEOTIDE SEQUENCE [LARGE SCALE GENOMIC DNA]</scope>
    <source>
        <strain evidence="12 13">ATCC BAA-1030</strain>
    </source>
</reference>
<evidence type="ECO:0000256" key="1">
    <source>
        <dbReference type="ARBA" id="ARBA00004496"/>
    </source>
</evidence>
<dbReference type="InterPro" id="IPR007214">
    <property type="entry name" value="YbaK/aa-tRNA-synth-assoc-dom"/>
</dbReference>
<dbReference type="GO" id="GO:0004827">
    <property type="term" value="F:proline-tRNA ligase activity"/>
    <property type="evidence" value="ECO:0007669"/>
    <property type="project" value="UniProtKB-UniRule"/>
</dbReference>
<name>A0A1T4N7P9_9ENTE</name>
<evidence type="ECO:0000256" key="7">
    <source>
        <dbReference type="ARBA" id="ARBA00022917"/>
    </source>
</evidence>
<dbReference type="HAMAP" id="MF_01569">
    <property type="entry name" value="Pro_tRNA_synth_type1"/>
    <property type="match status" value="1"/>
</dbReference>
<keyword evidence="3 10" id="KW-0963">Cytoplasm</keyword>
<organism evidence="12 13">
    <name type="scientific">Pilibacter termitis</name>
    <dbReference type="NCBI Taxonomy" id="263852"/>
    <lineage>
        <taxon>Bacteria</taxon>
        <taxon>Bacillati</taxon>
        <taxon>Bacillota</taxon>
        <taxon>Bacilli</taxon>
        <taxon>Lactobacillales</taxon>
        <taxon>Enterococcaceae</taxon>
        <taxon>Pilibacter</taxon>
    </lineage>
</organism>
<evidence type="ECO:0000256" key="8">
    <source>
        <dbReference type="ARBA" id="ARBA00023146"/>
    </source>
</evidence>
<evidence type="ECO:0000256" key="4">
    <source>
        <dbReference type="ARBA" id="ARBA00022598"/>
    </source>
</evidence>
<dbReference type="NCBIfam" id="NF006625">
    <property type="entry name" value="PRK09194.1"/>
    <property type="match status" value="1"/>
</dbReference>
<comment type="subcellular location">
    <subcellularLocation>
        <location evidence="1 10">Cytoplasm</location>
    </subcellularLocation>
</comment>
<keyword evidence="4 10" id="KW-0436">Ligase</keyword>
<keyword evidence="5 10" id="KW-0547">Nucleotide-binding</keyword>
<dbReference type="InterPro" id="IPR023717">
    <property type="entry name" value="Pro-tRNA-Synthase_IIa_type1"/>
</dbReference>
<dbReference type="SUPFAM" id="SSF52954">
    <property type="entry name" value="Class II aaRS ABD-related"/>
    <property type="match status" value="1"/>
</dbReference>
<evidence type="ECO:0000256" key="2">
    <source>
        <dbReference type="ARBA" id="ARBA00011738"/>
    </source>
</evidence>
<comment type="similarity">
    <text evidence="10">Belongs to the class-II aminoacyl-tRNA synthetase family. ProS type 1 subfamily.</text>
</comment>
<dbReference type="InterPro" id="IPR004500">
    <property type="entry name" value="Pro-tRNA-synth_IIa_bac-type"/>
</dbReference>
<evidence type="ECO:0000256" key="9">
    <source>
        <dbReference type="ARBA" id="ARBA00047671"/>
    </source>
</evidence>
<evidence type="ECO:0000256" key="10">
    <source>
        <dbReference type="HAMAP-Rule" id="MF_01569"/>
    </source>
</evidence>
<dbReference type="EMBL" id="FUXI01000013">
    <property type="protein sequence ID" value="SJZ75203.1"/>
    <property type="molecule type" value="Genomic_DNA"/>
</dbReference>
<dbReference type="PROSITE" id="PS50862">
    <property type="entry name" value="AA_TRNA_LIGASE_II"/>
    <property type="match status" value="1"/>
</dbReference>
<dbReference type="GO" id="GO:0005524">
    <property type="term" value="F:ATP binding"/>
    <property type="evidence" value="ECO:0007669"/>
    <property type="project" value="UniProtKB-UniRule"/>
</dbReference>
<keyword evidence="13" id="KW-1185">Reference proteome</keyword>
<dbReference type="InterPro" id="IPR050062">
    <property type="entry name" value="Pro-tRNA_synthetase"/>
</dbReference>
<evidence type="ECO:0000256" key="3">
    <source>
        <dbReference type="ARBA" id="ARBA00022490"/>
    </source>
</evidence>
<comment type="subunit">
    <text evidence="2 10">Homodimer.</text>
</comment>
<dbReference type="SUPFAM" id="SSF55826">
    <property type="entry name" value="YbaK/ProRS associated domain"/>
    <property type="match status" value="1"/>
</dbReference>
<dbReference type="CDD" id="cd00861">
    <property type="entry name" value="ProRS_anticodon_short"/>
    <property type="match status" value="1"/>
</dbReference>
<dbReference type="InterPro" id="IPR044140">
    <property type="entry name" value="ProRS_anticodon_short"/>
</dbReference>
<evidence type="ECO:0000313" key="12">
    <source>
        <dbReference type="EMBL" id="SJZ75203.1"/>
    </source>
</evidence>
<dbReference type="GO" id="GO:0002161">
    <property type="term" value="F:aminoacyl-tRNA deacylase activity"/>
    <property type="evidence" value="ECO:0007669"/>
    <property type="project" value="InterPro"/>
</dbReference>
<dbReference type="Pfam" id="PF00587">
    <property type="entry name" value="tRNA-synt_2b"/>
    <property type="match status" value="1"/>
</dbReference>
<dbReference type="PANTHER" id="PTHR42753:SF2">
    <property type="entry name" value="PROLINE--TRNA LIGASE"/>
    <property type="match status" value="1"/>
</dbReference>
<keyword evidence="7 10" id="KW-0648">Protein biosynthesis</keyword>
<dbReference type="GO" id="GO:0016740">
    <property type="term" value="F:transferase activity"/>
    <property type="evidence" value="ECO:0007669"/>
    <property type="project" value="UniProtKB-ARBA"/>
</dbReference>
<dbReference type="PRINTS" id="PR01046">
    <property type="entry name" value="TRNASYNTHPRO"/>
</dbReference>
<protein>
    <recommendedName>
        <fullName evidence="10">Proline--tRNA ligase</fullName>
        <ecNumber evidence="10">6.1.1.15</ecNumber>
    </recommendedName>
    <alternativeName>
        <fullName evidence="10">Prolyl-tRNA synthetase</fullName>
        <shortName evidence="10">ProRS</shortName>
    </alternativeName>
</protein>
<evidence type="ECO:0000256" key="6">
    <source>
        <dbReference type="ARBA" id="ARBA00022840"/>
    </source>
</evidence>
<dbReference type="InterPro" id="IPR045864">
    <property type="entry name" value="aa-tRNA-synth_II/BPL/LPL"/>
</dbReference>
<dbReference type="InterPro" id="IPR033730">
    <property type="entry name" value="ProRS_core_prok"/>
</dbReference>
<dbReference type="RefSeq" id="WP_078807271.1">
    <property type="nucleotide sequence ID" value="NZ_FUXI01000013.1"/>
</dbReference>